<evidence type="ECO:0000313" key="1">
    <source>
        <dbReference type="EMBL" id="BAH45807.1"/>
    </source>
</evidence>
<sequence length="33" mass="3537">MKAFIEEANLHDDSQARAHIKGSAQPPGTSLCL</sequence>
<dbReference type="Proteomes" id="UP000001877">
    <property type="component" value="Chromosome"/>
</dbReference>
<dbReference type="KEGG" id="bbe:BBR47_48300"/>
<dbReference type="HOGENOM" id="CLU_3380874_0_0_9"/>
<dbReference type="STRING" id="358681.BBR47_48300"/>
<dbReference type="EMBL" id="AP008955">
    <property type="protein sequence ID" value="BAH45807.1"/>
    <property type="molecule type" value="Genomic_DNA"/>
</dbReference>
<name>C0ZKY0_BREBN</name>
<evidence type="ECO:0000313" key="2">
    <source>
        <dbReference type="Proteomes" id="UP000001877"/>
    </source>
</evidence>
<accession>C0ZKY0</accession>
<protein>
    <submittedName>
        <fullName evidence="1">Uncharacterized protein</fullName>
    </submittedName>
</protein>
<organism evidence="1 2">
    <name type="scientific">Brevibacillus brevis (strain 47 / JCM 6285 / NBRC 100599)</name>
    <dbReference type="NCBI Taxonomy" id="358681"/>
    <lineage>
        <taxon>Bacteria</taxon>
        <taxon>Bacillati</taxon>
        <taxon>Bacillota</taxon>
        <taxon>Bacilli</taxon>
        <taxon>Bacillales</taxon>
        <taxon>Paenibacillaceae</taxon>
        <taxon>Brevibacillus</taxon>
    </lineage>
</organism>
<dbReference type="AlphaFoldDB" id="C0ZKY0"/>
<gene>
    <name evidence="1" type="ordered locus">BBR47_48300</name>
</gene>
<proteinExistence type="predicted"/>
<keyword evidence="2" id="KW-1185">Reference proteome</keyword>
<reference evidence="1 2" key="1">
    <citation type="submission" date="2005-03" db="EMBL/GenBank/DDBJ databases">
        <title>Brevibacillus brevis strain 47, complete genome.</title>
        <authorList>
            <person name="Hosoyama A."/>
            <person name="Yamada R."/>
            <person name="Hongo Y."/>
            <person name="Terui Y."/>
            <person name="Ankai A."/>
            <person name="Masuyama W."/>
            <person name="Sekiguchi M."/>
            <person name="Takeda T."/>
            <person name="Asano K."/>
            <person name="Ohji S."/>
            <person name="Ichikawa N."/>
            <person name="Narita S."/>
            <person name="Aoki N."/>
            <person name="Miura H."/>
            <person name="Matsushita S."/>
            <person name="Sekigawa T."/>
            <person name="Yamagata H."/>
            <person name="Yoshikawa H."/>
            <person name="Udaka S."/>
            <person name="Tanikawa S."/>
            <person name="Fujita N."/>
        </authorList>
    </citation>
    <scope>NUCLEOTIDE SEQUENCE [LARGE SCALE GENOMIC DNA]</scope>
    <source>
        <strain evidence="2">47 / JCM 6285 / NBRC 100599</strain>
    </source>
</reference>